<feature type="compositionally biased region" description="Basic and acidic residues" evidence="1">
    <location>
        <begin position="306"/>
        <end position="321"/>
    </location>
</feature>
<feature type="compositionally biased region" description="Basic and acidic residues" evidence="1">
    <location>
        <begin position="367"/>
        <end position="377"/>
    </location>
</feature>
<feature type="compositionally biased region" description="Basic and acidic residues" evidence="1">
    <location>
        <begin position="605"/>
        <end position="622"/>
    </location>
</feature>
<feature type="compositionally biased region" description="Basic and acidic residues" evidence="1">
    <location>
        <begin position="450"/>
        <end position="463"/>
    </location>
</feature>
<evidence type="ECO:0000313" key="3">
    <source>
        <dbReference type="Proteomes" id="UP000001307"/>
    </source>
</evidence>
<feature type="compositionally biased region" description="Acidic residues" evidence="1">
    <location>
        <begin position="66"/>
        <end position="84"/>
    </location>
</feature>
<proteinExistence type="predicted"/>
<feature type="region of interest" description="Disordered" evidence="1">
    <location>
        <begin position="234"/>
        <end position="267"/>
    </location>
</feature>
<feature type="compositionally biased region" description="Low complexity" evidence="1">
    <location>
        <begin position="540"/>
        <end position="549"/>
    </location>
</feature>
<dbReference type="SUPFAM" id="SSF52949">
    <property type="entry name" value="Macro domain-like"/>
    <property type="match status" value="1"/>
</dbReference>
<dbReference type="InterPro" id="IPR043472">
    <property type="entry name" value="Macro_dom-like"/>
</dbReference>
<dbReference type="Gene3D" id="3.40.220.10">
    <property type="entry name" value="Leucine Aminopeptidase, subunit E, domain 1"/>
    <property type="match status" value="1"/>
</dbReference>
<feature type="region of interest" description="Disordered" evidence="1">
    <location>
        <begin position="57"/>
        <end position="129"/>
    </location>
</feature>
<feature type="compositionally biased region" description="Polar residues" evidence="1">
    <location>
        <begin position="473"/>
        <end position="485"/>
    </location>
</feature>
<dbReference type="AlphaFoldDB" id="E4XE96"/>
<accession>E4XE96</accession>
<dbReference type="Proteomes" id="UP000001307">
    <property type="component" value="Unassembled WGS sequence"/>
</dbReference>
<keyword evidence="3" id="KW-1185">Reference proteome</keyword>
<evidence type="ECO:0000313" key="2">
    <source>
        <dbReference type="EMBL" id="CBY09499.1"/>
    </source>
</evidence>
<protein>
    <recommendedName>
        <fullName evidence="4">Macro domain-containing protein</fullName>
    </recommendedName>
</protein>
<feature type="compositionally biased region" description="Basic and acidic residues" evidence="1">
    <location>
        <begin position="85"/>
        <end position="98"/>
    </location>
</feature>
<organism evidence="2 3">
    <name type="scientific">Oikopleura dioica</name>
    <name type="common">Tunicate</name>
    <dbReference type="NCBI Taxonomy" id="34765"/>
    <lineage>
        <taxon>Eukaryota</taxon>
        <taxon>Metazoa</taxon>
        <taxon>Chordata</taxon>
        <taxon>Tunicata</taxon>
        <taxon>Appendicularia</taxon>
        <taxon>Copelata</taxon>
        <taxon>Oikopleuridae</taxon>
        <taxon>Oikopleura</taxon>
    </lineage>
</organism>
<feature type="compositionally biased region" description="Basic and acidic residues" evidence="1">
    <location>
        <begin position="550"/>
        <end position="560"/>
    </location>
</feature>
<dbReference type="InParanoid" id="E4XE96"/>
<evidence type="ECO:0000256" key="1">
    <source>
        <dbReference type="SAM" id="MobiDB-lite"/>
    </source>
</evidence>
<evidence type="ECO:0008006" key="4">
    <source>
        <dbReference type="Google" id="ProtNLM"/>
    </source>
</evidence>
<feature type="region of interest" description="Disordered" evidence="1">
    <location>
        <begin position="407"/>
        <end position="515"/>
    </location>
</feature>
<feature type="region of interest" description="Disordered" evidence="1">
    <location>
        <begin position="152"/>
        <end position="212"/>
    </location>
</feature>
<sequence>MSRRTGGMLKPNLGIKSGGLVSRLADQALEDIEESPSQTCTTETSVPVSDKLAVKTLKGPPVEWSSSEDDEQDEVFQQEEEEVSEPVHEFEQAVKETQVEEIFQPEAPQSETTYQPQITSEPQMAFSGPPVVEAPAVERPVMSFEDALSMISKKPKEAEENAYEISDEKNSSEKQQSSRGAPVVSKFSSRLGMADPEESEIQPQDVAPEDPLELGIDIGVIRGLDEDERIIVIPPPEAEGESNVEASGEESDHTGVESDNSHSATIQGVKVNFKSGADIPKKVEEEADIAALDKLEHVLTPLPPSKPEKSDEISETEEKLQELPAPPTSKVEGKWAWEAGNSEEQPILKVNLDSADTNSTVSSVSEKTVKKQPEKSMDDIQSMLGSTLLDAFNEEELIQAELNDIREINRREMLKKKPPAPEIKKEVLEEKAKEPKHVGFAETVESSDNSPKKEPLKPEEKPKPILKSESSIDESLQGTGFNTPRIQRRADNPEESSETEEKLQELPAPPTSKVEGKWAWEAGNSEEQPILKVNLDSADTNSTVSSVSEKTVKKQPEKSMDDIQSMLGSTLLDAFNEEELIQAELNDIREINRREMLKKKPPAPEIKKEVLEEKAKEPKHVGFAETVESSDNSPKKEPLKPEEKPKPILKSESSIDESLQGTGFNTPRIQRRADNPEESSSEEEESEEESEEEETDSDSGSDPYEDSIFAGKGELGSKLEKKQIKYVKPGVPVHPNTDARVQFKLRDEDPQMVTALRKEFRECPEVDIACGPLFEEERWDAVIMPMTNSFGWTDVDPEEEFMKAAIADPDLLKAQIDLDHGGELLVGTCILLPGKKDRQRRCKFVIAAPIMRVPILIADTVNPFLAMRASIDAIRKYNSTNRDGQRIRSVLIPGMGHGMIGRMPVHRVAHQIRRAYEIRALEKDSDEASKDPGTIVKLHMDLANFKLGSKGTASIF</sequence>
<dbReference type="EMBL" id="FN653041">
    <property type="protein sequence ID" value="CBY09499.1"/>
    <property type="molecule type" value="Genomic_DNA"/>
</dbReference>
<gene>
    <name evidence="2" type="ORF">GSOID_T00008500001</name>
</gene>
<feature type="compositionally biased region" description="Polar residues" evidence="1">
    <location>
        <begin position="107"/>
        <end position="122"/>
    </location>
</feature>
<dbReference type="OrthoDB" id="6082470at2759"/>
<feature type="compositionally biased region" description="Acidic residues" evidence="1">
    <location>
        <begin position="676"/>
        <end position="705"/>
    </location>
</feature>
<feature type="region of interest" description="Disordered" evidence="1">
    <location>
        <begin position="298"/>
        <end position="330"/>
    </location>
</feature>
<reference evidence="2 3" key="1">
    <citation type="journal article" date="2010" name="Science">
        <title>Plasticity of animal genome architecture unmasked by rapid evolution of a pelagic tunicate.</title>
        <authorList>
            <person name="Denoeud F."/>
            <person name="Henriet S."/>
            <person name="Mungpakdee S."/>
            <person name="Aury J.M."/>
            <person name="Da Silva C."/>
            <person name="Brinkmann H."/>
            <person name="Mikhaleva J."/>
            <person name="Olsen L.C."/>
            <person name="Jubin C."/>
            <person name="Canestro C."/>
            <person name="Bouquet J.M."/>
            <person name="Danks G."/>
            <person name="Poulain J."/>
            <person name="Campsteijn C."/>
            <person name="Adamski M."/>
            <person name="Cross I."/>
            <person name="Yadetie F."/>
            <person name="Muffato M."/>
            <person name="Louis A."/>
            <person name="Butcher S."/>
            <person name="Tsagkogeorga G."/>
            <person name="Konrad A."/>
            <person name="Singh S."/>
            <person name="Jensen M.F."/>
            <person name="Cong E.H."/>
            <person name="Eikeseth-Otteraa H."/>
            <person name="Noel B."/>
            <person name="Anthouard V."/>
            <person name="Porcel B.M."/>
            <person name="Kachouri-Lafond R."/>
            <person name="Nishino A."/>
            <person name="Ugolini M."/>
            <person name="Chourrout P."/>
            <person name="Nishida H."/>
            <person name="Aasland R."/>
            <person name="Huzurbazar S."/>
            <person name="Westhof E."/>
            <person name="Delsuc F."/>
            <person name="Lehrach H."/>
            <person name="Reinhardt R."/>
            <person name="Weissenbach J."/>
            <person name="Roy S.W."/>
            <person name="Artiguenave F."/>
            <person name="Postlethwait J.H."/>
            <person name="Manak J.R."/>
            <person name="Thompson E.M."/>
            <person name="Jaillon O."/>
            <person name="Du Pasquier L."/>
            <person name="Boudinot P."/>
            <person name="Liberles D.A."/>
            <person name="Volff J.N."/>
            <person name="Philippe H."/>
            <person name="Lenhard B."/>
            <person name="Roest Crollius H."/>
            <person name="Wincker P."/>
            <person name="Chourrout D."/>
        </authorList>
    </citation>
    <scope>NUCLEOTIDE SEQUENCE [LARGE SCALE GENOMIC DNA]</scope>
</reference>
<feature type="compositionally biased region" description="Basic and acidic residues" evidence="1">
    <location>
        <begin position="250"/>
        <end position="260"/>
    </location>
</feature>
<feature type="compositionally biased region" description="Low complexity" evidence="1">
    <location>
        <begin position="357"/>
        <end position="366"/>
    </location>
</feature>
<feature type="compositionally biased region" description="Basic and acidic residues" evidence="1">
    <location>
        <begin position="422"/>
        <end position="439"/>
    </location>
</feature>
<feature type="region of interest" description="Disordered" evidence="1">
    <location>
        <begin position="593"/>
        <end position="713"/>
    </location>
</feature>
<feature type="region of interest" description="Disordered" evidence="1">
    <location>
        <begin position="352"/>
        <end position="377"/>
    </location>
</feature>
<feature type="compositionally biased region" description="Polar residues" evidence="1">
    <location>
        <begin position="656"/>
        <end position="668"/>
    </location>
</feature>
<name>E4XE96_OIKDI</name>
<feature type="compositionally biased region" description="Basic and acidic residues" evidence="1">
    <location>
        <begin position="633"/>
        <end position="646"/>
    </location>
</feature>
<feature type="region of interest" description="Disordered" evidence="1">
    <location>
        <begin position="535"/>
        <end position="560"/>
    </location>
</feature>